<keyword evidence="2" id="KW-1185">Reference proteome</keyword>
<evidence type="ECO:0000313" key="2">
    <source>
        <dbReference type="Proteomes" id="UP000633619"/>
    </source>
</evidence>
<dbReference type="AlphaFoldDB" id="A0A8I1A918"/>
<protein>
    <submittedName>
        <fullName evidence="1">Uncharacterized protein</fullName>
    </submittedName>
</protein>
<organism evidence="1 2">
    <name type="scientific">Thermoactinomyces intermedius</name>
    <dbReference type="NCBI Taxonomy" id="2024"/>
    <lineage>
        <taxon>Bacteria</taxon>
        <taxon>Bacillati</taxon>
        <taxon>Bacillota</taxon>
        <taxon>Bacilli</taxon>
        <taxon>Bacillales</taxon>
        <taxon>Thermoactinomycetaceae</taxon>
        <taxon>Thermoactinomyces</taxon>
    </lineage>
</organism>
<evidence type="ECO:0000313" key="1">
    <source>
        <dbReference type="EMBL" id="MBH8594921.1"/>
    </source>
</evidence>
<name>A0A8I1A918_THEIN</name>
<dbReference type="RefSeq" id="WP_181731257.1">
    <property type="nucleotide sequence ID" value="NZ_JACEIR010000002.1"/>
</dbReference>
<comment type="caution">
    <text evidence="1">The sequence shown here is derived from an EMBL/GenBank/DDBJ whole genome shotgun (WGS) entry which is preliminary data.</text>
</comment>
<accession>A0A8I1A918</accession>
<dbReference type="Proteomes" id="UP000633619">
    <property type="component" value="Unassembled WGS sequence"/>
</dbReference>
<sequence length="76" mass="8608">MRDFNSVDLFAKHGGVHYRTNVPKQQINLYVRSLPEHKRQSMFQVMQELESAGMITIYNDGLFTDGEGNVGGSQDC</sequence>
<reference evidence="1 2" key="1">
    <citation type="submission" date="2020-12" db="EMBL/GenBank/DDBJ databases">
        <title>WGS of Thermoactinomyces spp.</title>
        <authorList>
            <person name="Cheng K."/>
        </authorList>
    </citation>
    <scope>NUCLEOTIDE SEQUENCE [LARGE SCALE GENOMIC DNA]</scope>
    <source>
        <strain evidence="2">CICC 10671\DSM 43846</strain>
    </source>
</reference>
<gene>
    <name evidence="1" type="ORF">I8U20_06210</name>
</gene>
<proteinExistence type="predicted"/>
<dbReference type="EMBL" id="JAECVW010000003">
    <property type="protein sequence ID" value="MBH8594921.1"/>
    <property type="molecule type" value="Genomic_DNA"/>
</dbReference>